<evidence type="ECO:0000313" key="1">
    <source>
        <dbReference type="EMBL" id="KAJ8618159.1"/>
    </source>
</evidence>
<reference evidence="1 2" key="1">
    <citation type="journal article" date="2022" name="Hortic Res">
        <title>A haplotype resolved chromosomal level avocado genome allows analysis of novel avocado genes.</title>
        <authorList>
            <person name="Nath O."/>
            <person name="Fletcher S.J."/>
            <person name="Hayward A."/>
            <person name="Shaw L.M."/>
            <person name="Masouleh A.K."/>
            <person name="Furtado A."/>
            <person name="Henry R.J."/>
            <person name="Mitter N."/>
        </authorList>
    </citation>
    <scope>NUCLEOTIDE SEQUENCE [LARGE SCALE GENOMIC DNA]</scope>
    <source>
        <strain evidence="2">cv. Hass</strain>
    </source>
</reference>
<gene>
    <name evidence="1" type="ORF">MRB53_014345</name>
</gene>
<protein>
    <submittedName>
        <fullName evidence="1">Uncharacterized protein</fullName>
    </submittedName>
</protein>
<comment type="caution">
    <text evidence="1">The sequence shown here is derived from an EMBL/GenBank/DDBJ whole genome shotgun (WGS) entry which is preliminary data.</text>
</comment>
<dbReference type="Proteomes" id="UP001234297">
    <property type="component" value="Chromosome 4"/>
</dbReference>
<dbReference type="EMBL" id="CM056812">
    <property type="protein sequence ID" value="KAJ8618159.1"/>
    <property type="molecule type" value="Genomic_DNA"/>
</dbReference>
<keyword evidence="2" id="KW-1185">Reference proteome</keyword>
<sequence>MAAEKTMQALLEGIDYEAEVGFEGSIFGRDTDRSRSARALAVHGRRKESMFGHSCKFQAVFAKGLHVAVTRSGGNRRFDPWRASLEKEIGLQISSGPRLLLMINGDNLIEGGPTLNQIKLQKERLLLSGSATETEEKGETAVHRCRLDCPAASHRSLRRSPNFSWQMSKKKKASWVRCLQRKDRRWDRFLFRVTEPWEGKGFIPIYGGFAERPRGDEEDAASVLGCGGAVDALTFFFFSCVCLSGFLIWKMPLSVFGSEG</sequence>
<evidence type="ECO:0000313" key="2">
    <source>
        <dbReference type="Proteomes" id="UP001234297"/>
    </source>
</evidence>
<organism evidence="1 2">
    <name type="scientific">Persea americana</name>
    <name type="common">Avocado</name>
    <dbReference type="NCBI Taxonomy" id="3435"/>
    <lineage>
        <taxon>Eukaryota</taxon>
        <taxon>Viridiplantae</taxon>
        <taxon>Streptophyta</taxon>
        <taxon>Embryophyta</taxon>
        <taxon>Tracheophyta</taxon>
        <taxon>Spermatophyta</taxon>
        <taxon>Magnoliopsida</taxon>
        <taxon>Magnoliidae</taxon>
        <taxon>Laurales</taxon>
        <taxon>Lauraceae</taxon>
        <taxon>Persea</taxon>
    </lineage>
</organism>
<accession>A0ACC2KAI4</accession>
<name>A0ACC2KAI4_PERAE</name>
<proteinExistence type="predicted"/>